<evidence type="ECO:0000313" key="1">
    <source>
        <dbReference type="EMBL" id="BBZ23910.1"/>
    </source>
</evidence>
<dbReference type="Proteomes" id="UP000467260">
    <property type="component" value="Chromosome"/>
</dbReference>
<dbReference type="AlphaFoldDB" id="A0A7I7X3L9"/>
<sequence length="96" mass="10636">MRKPRGLETAGSNLWTRITAEFDMDSEPHKVAILESACRTADDVARFEKAAADAPLCVKGSANQLVIHPLRSEIRFSRGLLSQLLARLNFEGQEVL</sequence>
<gene>
    <name evidence="1" type="ORF">MHIB_23280</name>
</gene>
<dbReference type="KEGG" id="mhib:MHIB_23280"/>
<accession>A0A7I7X3L9</accession>
<proteinExistence type="predicted"/>
<name>A0A7I7X3L9_9MYCO</name>
<evidence type="ECO:0000313" key="2">
    <source>
        <dbReference type="Proteomes" id="UP000467260"/>
    </source>
</evidence>
<reference evidence="1 2" key="1">
    <citation type="journal article" date="2019" name="Emerg. Microbes Infect.">
        <title>Comprehensive subspecies identification of 175 nontuberculous mycobacteria species based on 7547 genomic profiles.</title>
        <authorList>
            <person name="Matsumoto Y."/>
            <person name="Kinjo T."/>
            <person name="Motooka D."/>
            <person name="Nabeya D."/>
            <person name="Jung N."/>
            <person name="Uechi K."/>
            <person name="Horii T."/>
            <person name="Iida T."/>
            <person name="Fujita J."/>
            <person name="Nakamura S."/>
        </authorList>
    </citation>
    <scope>NUCLEOTIDE SEQUENCE [LARGE SCALE GENOMIC DNA]</scope>
    <source>
        <strain evidence="1 2">JCM 13571</strain>
    </source>
</reference>
<dbReference type="EMBL" id="AP022609">
    <property type="protein sequence ID" value="BBZ23910.1"/>
    <property type="molecule type" value="Genomic_DNA"/>
</dbReference>
<organism evidence="1 2">
    <name type="scientific">Mycolicibacter hiberniae</name>
    <dbReference type="NCBI Taxonomy" id="29314"/>
    <lineage>
        <taxon>Bacteria</taxon>
        <taxon>Bacillati</taxon>
        <taxon>Actinomycetota</taxon>
        <taxon>Actinomycetes</taxon>
        <taxon>Mycobacteriales</taxon>
        <taxon>Mycobacteriaceae</taxon>
        <taxon>Mycolicibacter</taxon>
    </lineage>
</organism>
<protein>
    <submittedName>
        <fullName evidence="1">Uncharacterized protein</fullName>
    </submittedName>
</protein>
<keyword evidence="2" id="KW-1185">Reference proteome</keyword>